<dbReference type="Gene3D" id="1.10.443.10">
    <property type="entry name" value="Intergrase catalytic core"/>
    <property type="match status" value="1"/>
</dbReference>
<evidence type="ECO:0000256" key="2">
    <source>
        <dbReference type="ARBA" id="ARBA00023125"/>
    </source>
</evidence>
<proteinExistence type="inferred from homology"/>
<dbReference type="GO" id="GO:0006310">
    <property type="term" value="P:DNA recombination"/>
    <property type="evidence" value="ECO:0007669"/>
    <property type="project" value="UniProtKB-KW"/>
</dbReference>
<dbReference type="RefSeq" id="WP_084750351.1">
    <property type="nucleotide sequence ID" value="NZ_CP020563.1"/>
</dbReference>
<dbReference type="SUPFAM" id="SSF56349">
    <property type="entry name" value="DNA breaking-rejoining enzymes"/>
    <property type="match status" value="1"/>
</dbReference>
<feature type="region of interest" description="Disordered" evidence="4">
    <location>
        <begin position="1"/>
        <end position="21"/>
    </location>
</feature>
<dbReference type="Gene3D" id="1.10.150.130">
    <property type="match status" value="1"/>
</dbReference>
<comment type="similarity">
    <text evidence="1">Belongs to the 'phage' integrase family.</text>
</comment>
<dbReference type="PANTHER" id="PTHR30349">
    <property type="entry name" value="PHAGE INTEGRASE-RELATED"/>
    <property type="match status" value="1"/>
</dbReference>
<dbReference type="InterPro" id="IPR013762">
    <property type="entry name" value="Integrase-like_cat_sf"/>
</dbReference>
<protein>
    <recommendedName>
        <fullName evidence="5">Tyr recombinase domain-containing protein</fullName>
    </recommendedName>
</protein>
<evidence type="ECO:0000256" key="3">
    <source>
        <dbReference type="ARBA" id="ARBA00023172"/>
    </source>
</evidence>
<dbReference type="InterPro" id="IPR010998">
    <property type="entry name" value="Integrase_recombinase_N"/>
</dbReference>
<dbReference type="AlphaFoldDB" id="A0ABC8BZV9"/>
<dbReference type="PANTHER" id="PTHR30349:SF64">
    <property type="entry name" value="PROPHAGE INTEGRASE INTD-RELATED"/>
    <property type="match status" value="1"/>
</dbReference>
<dbReference type="GO" id="GO:0003677">
    <property type="term" value="F:DNA binding"/>
    <property type="evidence" value="ECO:0007669"/>
    <property type="project" value="UniProtKB-KW"/>
</dbReference>
<feature type="region of interest" description="Disordered" evidence="4">
    <location>
        <begin position="392"/>
        <end position="420"/>
    </location>
</feature>
<reference evidence="6 7" key="1">
    <citation type="submission" date="2017-04" db="EMBL/GenBank/DDBJ databases">
        <title>The complete genome sequence of Streptomyces albolongus YIM 101047, the producer of novel bafilomycins and novel odoriferous sesquiterpenoids.</title>
        <authorList>
            <person name="Yin M."/>
            <person name="Jiang Y."/>
        </authorList>
    </citation>
    <scope>NUCLEOTIDE SEQUENCE [LARGE SCALE GENOMIC DNA]</scope>
    <source>
        <strain evidence="6 7">YIM 101047</strain>
    </source>
</reference>
<evidence type="ECO:0000259" key="5">
    <source>
        <dbReference type="PROSITE" id="PS51898"/>
    </source>
</evidence>
<dbReference type="InterPro" id="IPR050090">
    <property type="entry name" value="Tyrosine_recombinase_XerCD"/>
</dbReference>
<keyword evidence="7" id="KW-1185">Reference proteome</keyword>
<dbReference type="PROSITE" id="PS51898">
    <property type="entry name" value="TYR_RECOMBINASE"/>
    <property type="match status" value="1"/>
</dbReference>
<keyword evidence="3" id="KW-0233">DNA recombination</keyword>
<dbReference type="EMBL" id="CP020563">
    <property type="protein sequence ID" value="ARF75715.1"/>
    <property type="molecule type" value="Genomic_DNA"/>
</dbReference>
<dbReference type="CDD" id="cd01189">
    <property type="entry name" value="INT_ICEBs1_C_like"/>
    <property type="match status" value="1"/>
</dbReference>
<dbReference type="InterPro" id="IPR011010">
    <property type="entry name" value="DNA_brk_join_enz"/>
</dbReference>
<dbReference type="InterPro" id="IPR002104">
    <property type="entry name" value="Integrase_catalytic"/>
</dbReference>
<keyword evidence="2" id="KW-0238">DNA-binding</keyword>
<organism evidence="6 7">
    <name type="scientific">Kitasatospora albolonga</name>
    <dbReference type="NCBI Taxonomy" id="68173"/>
    <lineage>
        <taxon>Bacteria</taxon>
        <taxon>Bacillati</taxon>
        <taxon>Actinomycetota</taxon>
        <taxon>Actinomycetes</taxon>
        <taxon>Kitasatosporales</taxon>
        <taxon>Streptomycetaceae</taxon>
        <taxon>Kitasatospora</taxon>
    </lineage>
</organism>
<dbReference type="Pfam" id="PF00589">
    <property type="entry name" value="Phage_integrase"/>
    <property type="match status" value="1"/>
</dbReference>
<evidence type="ECO:0000313" key="6">
    <source>
        <dbReference type="EMBL" id="ARF75715.1"/>
    </source>
</evidence>
<dbReference type="KEGG" id="kab:B7C62_28250"/>
<sequence length="420" mass="46630">MGYVADRWHKTRHRPDEPECGEHKGKVATKCHGKGKRWQARYDDPTGREVTSVWATKVEAEQEIVRQEAAKQTGSWLDPKAGRVTFEQFSLDTWLPAQSIIGRSEVEYLGALRRYAFPELGHREMRSIKPSEAGAWQKLLVSKYGLSGSYPNRVARYVRGVFRLAVIDRVISVSPFAQILAPALESSACHPPDVAEVHQLVTAAYHDRYATMIALDALTGLRSGELRGLRLSRIDFLRRTMLVDQQLVYEKGKGQYFDELKTGAGRRTLPLTQGTVDLIAAYVARNPVPTAGPGAGLLFTMPAAGLIGESTIDYALKSICKRANVEPRHWHELRHHYASVLIAGGENPRVVQQRLGHKDVLTTMRTYAHLFAEAEERTRDVLDAAWADVRKADGEAESSGASGRIPESRADSGVVAQLRG</sequence>
<dbReference type="Proteomes" id="UP000192251">
    <property type="component" value="Chromosome"/>
</dbReference>
<accession>A0ABC8BZV9</accession>
<gene>
    <name evidence="6" type="ORF">B7C62_28250</name>
</gene>
<evidence type="ECO:0000256" key="1">
    <source>
        <dbReference type="ARBA" id="ARBA00008857"/>
    </source>
</evidence>
<evidence type="ECO:0000313" key="7">
    <source>
        <dbReference type="Proteomes" id="UP000192251"/>
    </source>
</evidence>
<name>A0ABC8BZV9_9ACTN</name>
<feature type="domain" description="Tyr recombinase" evidence="5">
    <location>
        <begin position="187"/>
        <end position="383"/>
    </location>
</feature>
<evidence type="ECO:0000256" key="4">
    <source>
        <dbReference type="SAM" id="MobiDB-lite"/>
    </source>
</evidence>